<dbReference type="Pfam" id="PF25583">
    <property type="entry name" value="WCX"/>
    <property type="match status" value="1"/>
</dbReference>
<keyword evidence="4" id="KW-1185">Reference proteome</keyword>
<name>A0A517M051_9BACT</name>
<dbReference type="OrthoDB" id="274320at2"/>
<sequence>MARNEQLIRQHKILQLLEDARYGRTLDEIRDDLITDLGLSKLHERTVRRDIEALQSAGYDLDVETNQRGKVWKLGRVDRGIHKISATATELIALSIGRDLLNPLAGTQYWQGVESFWNKLEEEVPNGVYDHYSKFRETLCVYGVPTKTYEKHAGILRTINRAIVEHRIVEIDYQSPGRAASTRRIEPYGLAIYQSSIYVIAAAEEVEDPKERMRHWKLDRFTKATALDEWFKPDPDVDIQTHLNRSFGIFSGEATESVQIRLSSFGAAWVREDPWHTEQQLDMQPDGGAILTVSSAHPRELMPKLLSLGAEAEVIGPESFRTAVTDVIARLAKTYSVQPAEGQ</sequence>
<dbReference type="RefSeq" id="WP_145345333.1">
    <property type="nucleotide sequence ID" value="NZ_CP036261.1"/>
</dbReference>
<organism evidence="3 4">
    <name type="scientific">Rosistilla ulvae</name>
    <dbReference type="NCBI Taxonomy" id="1930277"/>
    <lineage>
        <taxon>Bacteria</taxon>
        <taxon>Pseudomonadati</taxon>
        <taxon>Planctomycetota</taxon>
        <taxon>Planctomycetia</taxon>
        <taxon>Pirellulales</taxon>
        <taxon>Pirellulaceae</taxon>
        <taxon>Rosistilla</taxon>
    </lineage>
</organism>
<dbReference type="InterPro" id="IPR057727">
    <property type="entry name" value="WCX_dom"/>
</dbReference>
<evidence type="ECO:0000313" key="3">
    <source>
        <dbReference type="EMBL" id="QDS88235.1"/>
    </source>
</evidence>
<feature type="domain" description="WYL" evidence="1">
    <location>
        <begin position="155"/>
        <end position="225"/>
    </location>
</feature>
<evidence type="ECO:0000313" key="4">
    <source>
        <dbReference type="Proteomes" id="UP000319557"/>
    </source>
</evidence>
<dbReference type="KEGG" id="ruv:EC9_24230"/>
<evidence type="ECO:0000259" key="1">
    <source>
        <dbReference type="Pfam" id="PF13280"/>
    </source>
</evidence>
<dbReference type="Proteomes" id="UP000319557">
    <property type="component" value="Chromosome"/>
</dbReference>
<dbReference type="PANTHER" id="PTHR34580">
    <property type="match status" value="1"/>
</dbReference>
<gene>
    <name evidence="3" type="ORF">EC9_24230</name>
</gene>
<feature type="domain" description="WCX" evidence="2">
    <location>
        <begin position="255"/>
        <end position="332"/>
    </location>
</feature>
<protein>
    <recommendedName>
        <fullName evidence="5">WYL domain-containing protein</fullName>
    </recommendedName>
</protein>
<dbReference type="PROSITE" id="PS52050">
    <property type="entry name" value="WYL"/>
    <property type="match status" value="1"/>
</dbReference>
<dbReference type="Pfam" id="PF13280">
    <property type="entry name" value="WYL"/>
    <property type="match status" value="1"/>
</dbReference>
<proteinExistence type="predicted"/>
<reference evidence="3 4" key="1">
    <citation type="submission" date="2019-02" db="EMBL/GenBank/DDBJ databases">
        <title>Deep-cultivation of Planctomycetes and their phenomic and genomic characterization uncovers novel biology.</title>
        <authorList>
            <person name="Wiegand S."/>
            <person name="Jogler M."/>
            <person name="Boedeker C."/>
            <person name="Pinto D."/>
            <person name="Vollmers J."/>
            <person name="Rivas-Marin E."/>
            <person name="Kohn T."/>
            <person name="Peeters S.H."/>
            <person name="Heuer A."/>
            <person name="Rast P."/>
            <person name="Oberbeckmann S."/>
            <person name="Bunk B."/>
            <person name="Jeske O."/>
            <person name="Meyerdierks A."/>
            <person name="Storesund J.E."/>
            <person name="Kallscheuer N."/>
            <person name="Luecker S."/>
            <person name="Lage O.M."/>
            <person name="Pohl T."/>
            <person name="Merkel B.J."/>
            <person name="Hornburger P."/>
            <person name="Mueller R.-W."/>
            <person name="Bruemmer F."/>
            <person name="Labrenz M."/>
            <person name="Spormann A.M."/>
            <person name="Op den Camp H."/>
            <person name="Overmann J."/>
            <person name="Amann R."/>
            <person name="Jetten M.S.M."/>
            <person name="Mascher T."/>
            <person name="Medema M.H."/>
            <person name="Devos D.P."/>
            <person name="Kaster A.-K."/>
            <person name="Ovreas L."/>
            <person name="Rohde M."/>
            <person name="Galperin M.Y."/>
            <person name="Jogler C."/>
        </authorList>
    </citation>
    <scope>NUCLEOTIDE SEQUENCE [LARGE SCALE GENOMIC DNA]</scope>
    <source>
        <strain evidence="3 4">EC9</strain>
    </source>
</reference>
<dbReference type="AlphaFoldDB" id="A0A517M051"/>
<accession>A0A517M051</accession>
<dbReference type="InterPro" id="IPR051534">
    <property type="entry name" value="CBASS_pafABC_assoc_protein"/>
</dbReference>
<evidence type="ECO:0008006" key="5">
    <source>
        <dbReference type="Google" id="ProtNLM"/>
    </source>
</evidence>
<evidence type="ECO:0000259" key="2">
    <source>
        <dbReference type="Pfam" id="PF25583"/>
    </source>
</evidence>
<dbReference type="PANTHER" id="PTHR34580:SF1">
    <property type="entry name" value="PROTEIN PAFC"/>
    <property type="match status" value="1"/>
</dbReference>
<dbReference type="EMBL" id="CP036261">
    <property type="protein sequence ID" value="QDS88235.1"/>
    <property type="molecule type" value="Genomic_DNA"/>
</dbReference>
<dbReference type="InterPro" id="IPR026881">
    <property type="entry name" value="WYL_dom"/>
</dbReference>